<feature type="transmembrane region" description="Helical" evidence="1">
    <location>
        <begin position="202"/>
        <end position="224"/>
    </location>
</feature>
<dbReference type="RefSeq" id="WP_289840912.1">
    <property type="nucleotide sequence ID" value="NZ_CATKSH010000003.1"/>
</dbReference>
<dbReference type="InterPro" id="IPR022134">
    <property type="entry name" value="DUF3667"/>
</dbReference>
<keyword evidence="1" id="KW-0472">Membrane</keyword>
<accession>A0AA35UPQ3</accession>
<gene>
    <name evidence="2" type="ORF">LMG32879_000671</name>
</gene>
<dbReference type="EMBL" id="CATKSH010000003">
    <property type="protein sequence ID" value="CAI9119845.1"/>
    <property type="molecule type" value="Genomic_DNA"/>
</dbReference>
<dbReference type="Proteomes" id="UP001176960">
    <property type="component" value="Unassembled WGS sequence"/>
</dbReference>
<name>A0AA35UPQ3_9PROT</name>
<evidence type="ECO:0000313" key="2">
    <source>
        <dbReference type="EMBL" id="CAI9119845.1"/>
    </source>
</evidence>
<keyword evidence="3" id="KW-1185">Reference proteome</keyword>
<evidence type="ECO:0000256" key="1">
    <source>
        <dbReference type="SAM" id="Phobius"/>
    </source>
</evidence>
<proteinExistence type="predicted"/>
<sequence length="294" mass="32618">MNTVETIPHETCLNCNTALMGAYCHVCGQDVRAAEPSLREFLQEFVEMMTHADGKVIRTLRRLILEPASLTCDYIRGKRASEIPPVRMFFVSLLFFFAFTSVEPFHKMIATNPASVATGSTGKDHDPLKQGVRQIHFGGPRVVQDWLRAHLTAAADDPDEVQHVMGEWAERVVLLLLPISALVLWLLYAWPRPVALYDHLIFSLHSLTVIFLFMTISNVAAHILPSRLSGWLTLSLILAMVAHLFFHLRGFYRRSVGGTLIRMVLLGVSTGFAALALLFVLGLIGLQLGAETGG</sequence>
<organism evidence="2 3">
    <name type="scientific">Brytella acorum</name>
    <dbReference type="NCBI Taxonomy" id="2959299"/>
    <lineage>
        <taxon>Bacteria</taxon>
        <taxon>Pseudomonadati</taxon>
        <taxon>Pseudomonadota</taxon>
        <taxon>Alphaproteobacteria</taxon>
        <taxon>Acetobacterales</taxon>
        <taxon>Acetobacteraceae</taxon>
        <taxon>Brytella</taxon>
    </lineage>
</organism>
<feature type="transmembrane region" description="Helical" evidence="1">
    <location>
        <begin position="260"/>
        <end position="284"/>
    </location>
</feature>
<keyword evidence="1" id="KW-1133">Transmembrane helix</keyword>
<dbReference type="Pfam" id="PF12412">
    <property type="entry name" value="DUF3667"/>
    <property type="match status" value="1"/>
</dbReference>
<feature type="transmembrane region" description="Helical" evidence="1">
    <location>
        <begin position="86"/>
        <end position="102"/>
    </location>
</feature>
<reference evidence="2" key="1">
    <citation type="submission" date="2023-03" db="EMBL/GenBank/DDBJ databases">
        <authorList>
            <person name="Cleenwerck I."/>
        </authorList>
    </citation>
    <scope>NUCLEOTIDE SEQUENCE</scope>
    <source>
        <strain evidence="2">LMG 32879</strain>
    </source>
</reference>
<comment type="caution">
    <text evidence="2">The sequence shown here is derived from an EMBL/GenBank/DDBJ whole genome shotgun (WGS) entry which is preliminary data.</text>
</comment>
<protein>
    <submittedName>
        <fullName evidence="2">DUF3667 domain-containing protein</fullName>
    </submittedName>
</protein>
<feature type="transmembrane region" description="Helical" evidence="1">
    <location>
        <begin position="172"/>
        <end position="190"/>
    </location>
</feature>
<evidence type="ECO:0000313" key="3">
    <source>
        <dbReference type="Proteomes" id="UP001176960"/>
    </source>
</evidence>
<dbReference type="AlphaFoldDB" id="A0AA35UPQ3"/>
<keyword evidence="1" id="KW-0812">Transmembrane</keyword>
<feature type="transmembrane region" description="Helical" evidence="1">
    <location>
        <begin position="230"/>
        <end position="248"/>
    </location>
</feature>